<dbReference type="HOGENOM" id="CLU_2149060_0_0_1"/>
<evidence type="ECO:0000256" key="5">
    <source>
        <dbReference type="ARBA" id="ARBA00023136"/>
    </source>
</evidence>
<name>B3S8D7_TRIAD</name>
<sequence length="112" mass="11904">MSEIVPADSNDDDYAISTINIGSVGSQVAVGGVSGWCIGHVCKRVGILAATTLGGGLLALKIASDRGYIKINWGRVNTDLQRAADRLKEATNNQEISSSQAMEEMKTKVCYK</sequence>
<dbReference type="InterPro" id="IPR007014">
    <property type="entry name" value="FUN14"/>
</dbReference>
<dbReference type="GeneID" id="6757630"/>
<comment type="similarity">
    <text evidence="2">Belongs to the FUN14 family.</text>
</comment>
<evidence type="ECO:0000256" key="4">
    <source>
        <dbReference type="ARBA" id="ARBA00022989"/>
    </source>
</evidence>
<keyword evidence="4" id="KW-1133">Transmembrane helix</keyword>
<evidence type="ECO:0000256" key="2">
    <source>
        <dbReference type="ARBA" id="ARBA00009160"/>
    </source>
</evidence>
<dbReference type="PANTHER" id="PTHR21346">
    <property type="entry name" value="FUN14 DOMAIN CONTAINING"/>
    <property type="match status" value="1"/>
</dbReference>
<evidence type="ECO:0000256" key="3">
    <source>
        <dbReference type="ARBA" id="ARBA00022692"/>
    </source>
</evidence>
<dbReference type="FunCoup" id="B3S8D7">
    <property type="interactions" value="761"/>
</dbReference>
<organism evidence="6 7">
    <name type="scientific">Trichoplax adhaerens</name>
    <name type="common">Trichoplax reptans</name>
    <dbReference type="NCBI Taxonomy" id="10228"/>
    <lineage>
        <taxon>Eukaryota</taxon>
        <taxon>Metazoa</taxon>
        <taxon>Placozoa</taxon>
        <taxon>Uniplacotomia</taxon>
        <taxon>Trichoplacea</taxon>
        <taxon>Trichoplacidae</taxon>
        <taxon>Trichoplax</taxon>
    </lineage>
</organism>
<dbReference type="AlphaFoldDB" id="B3S8D7"/>
<proteinExistence type="inferred from homology"/>
<dbReference type="KEGG" id="tad:TRIADDRAFT_60503"/>
<dbReference type="RefSeq" id="XP_002116417.1">
    <property type="nucleotide sequence ID" value="XM_002116381.1"/>
</dbReference>
<dbReference type="eggNOG" id="KOG4099">
    <property type="taxonomic scope" value="Eukaryota"/>
</dbReference>
<dbReference type="GO" id="GO:0000422">
    <property type="term" value="P:autophagy of mitochondrion"/>
    <property type="evidence" value="ECO:0000318"/>
    <property type="project" value="GO_Central"/>
</dbReference>
<accession>B3S8D7</accession>
<dbReference type="InParanoid" id="B3S8D7"/>
<evidence type="ECO:0000313" key="7">
    <source>
        <dbReference type="Proteomes" id="UP000009022"/>
    </source>
</evidence>
<dbReference type="STRING" id="10228.B3S8D7"/>
<dbReference type="GO" id="GO:0005741">
    <property type="term" value="C:mitochondrial outer membrane"/>
    <property type="evidence" value="ECO:0000318"/>
    <property type="project" value="GO_Central"/>
</dbReference>
<dbReference type="EMBL" id="DS985255">
    <property type="protein sequence ID" value="EDV21087.1"/>
    <property type="molecule type" value="Genomic_DNA"/>
</dbReference>
<dbReference type="CTD" id="6757630"/>
<keyword evidence="7" id="KW-1185">Reference proteome</keyword>
<dbReference type="PANTHER" id="PTHR21346:SF0">
    <property type="entry name" value="RE45833P"/>
    <property type="match status" value="1"/>
</dbReference>
<gene>
    <name evidence="6" type="ORF">TRIADDRAFT_60503</name>
</gene>
<reference evidence="6 7" key="1">
    <citation type="journal article" date="2008" name="Nature">
        <title>The Trichoplax genome and the nature of placozoans.</title>
        <authorList>
            <person name="Srivastava M."/>
            <person name="Begovic E."/>
            <person name="Chapman J."/>
            <person name="Putnam N.H."/>
            <person name="Hellsten U."/>
            <person name="Kawashima T."/>
            <person name="Kuo A."/>
            <person name="Mitros T."/>
            <person name="Salamov A."/>
            <person name="Carpenter M.L."/>
            <person name="Signorovitch A.Y."/>
            <person name="Moreno M.A."/>
            <person name="Kamm K."/>
            <person name="Grimwood J."/>
            <person name="Schmutz J."/>
            <person name="Shapiro H."/>
            <person name="Grigoriev I.V."/>
            <person name="Buss L.W."/>
            <person name="Schierwater B."/>
            <person name="Dellaporta S.L."/>
            <person name="Rokhsar D.S."/>
        </authorList>
    </citation>
    <scope>NUCLEOTIDE SEQUENCE [LARGE SCALE GENOMIC DNA]</scope>
    <source>
        <strain evidence="6 7">Grell-BS-1999</strain>
    </source>
</reference>
<keyword evidence="5" id="KW-0472">Membrane</keyword>
<evidence type="ECO:0000313" key="6">
    <source>
        <dbReference type="EMBL" id="EDV21087.1"/>
    </source>
</evidence>
<comment type="subcellular location">
    <subcellularLocation>
        <location evidence="1">Mitochondrion outer membrane</location>
        <topology evidence="1">Multi-pass membrane protein</topology>
    </subcellularLocation>
</comment>
<evidence type="ECO:0008006" key="8">
    <source>
        <dbReference type="Google" id="ProtNLM"/>
    </source>
</evidence>
<dbReference type="Pfam" id="PF04930">
    <property type="entry name" value="FUN14"/>
    <property type="match status" value="1"/>
</dbReference>
<dbReference type="OrthoDB" id="163794at2759"/>
<dbReference type="Proteomes" id="UP000009022">
    <property type="component" value="Unassembled WGS sequence"/>
</dbReference>
<evidence type="ECO:0000256" key="1">
    <source>
        <dbReference type="ARBA" id="ARBA00004374"/>
    </source>
</evidence>
<keyword evidence="3" id="KW-0812">Transmembrane</keyword>
<dbReference type="PhylomeDB" id="B3S8D7"/>
<protein>
    <recommendedName>
        <fullName evidence="8">FUN14 domain-containing protein 1</fullName>
    </recommendedName>
</protein>